<reference evidence="1" key="1">
    <citation type="submission" date="2021-06" db="EMBL/GenBank/DDBJ databases">
        <authorList>
            <person name="Hodson N. C."/>
            <person name="Mongue J. A."/>
            <person name="Jaron S. K."/>
        </authorList>
    </citation>
    <scope>NUCLEOTIDE SEQUENCE</scope>
</reference>
<evidence type="ECO:0000313" key="2">
    <source>
        <dbReference type="Proteomes" id="UP000708208"/>
    </source>
</evidence>
<keyword evidence="2" id="KW-1185">Reference proteome</keyword>
<organism evidence="1 2">
    <name type="scientific">Allacma fusca</name>
    <dbReference type="NCBI Taxonomy" id="39272"/>
    <lineage>
        <taxon>Eukaryota</taxon>
        <taxon>Metazoa</taxon>
        <taxon>Ecdysozoa</taxon>
        <taxon>Arthropoda</taxon>
        <taxon>Hexapoda</taxon>
        <taxon>Collembola</taxon>
        <taxon>Symphypleona</taxon>
        <taxon>Sminthuridae</taxon>
        <taxon>Allacma</taxon>
    </lineage>
</organism>
<gene>
    <name evidence="1" type="ORF">AFUS01_LOCUS24632</name>
</gene>
<accession>A0A8J2L1T1</accession>
<comment type="caution">
    <text evidence="1">The sequence shown here is derived from an EMBL/GenBank/DDBJ whole genome shotgun (WGS) entry which is preliminary data.</text>
</comment>
<feature type="non-terminal residue" evidence="1">
    <location>
        <position position="23"/>
    </location>
</feature>
<proteinExistence type="predicted"/>
<protein>
    <submittedName>
        <fullName evidence="1">Uncharacterized protein</fullName>
    </submittedName>
</protein>
<feature type="non-terminal residue" evidence="1">
    <location>
        <position position="1"/>
    </location>
</feature>
<name>A0A8J2L1T1_9HEXA</name>
<dbReference type="EMBL" id="CAJVCH010309519">
    <property type="protein sequence ID" value="CAG7786048.1"/>
    <property type="molecule type" value="Genomic_DNA"/>
</dbReference>
<evidence type="ECO:0000313" key="1">
    <source>
        <dbReference type="EMBL" id="CAG7786048.1"/>
    </source>
</evidence>
<dbReference type="AlphaFoldDB" id="A0A8J2L1T1"/>
<sequence>SSSNLATVLAVASSQRCDIFELT</sequence>
<dbReference type="Proteomes" id="UP000708208">
    <property type="component" value="Unassembled WGS sequence"/>
</dbReference>